<comment type="caution">
    <text evidence="1">The sequence shown here is derived from an EMBL/GenBank/DDBJ whole genome shotgun (WGS) entry which is preliminary data.</text>
</comment>
<reference evidence="1" key="1">
    <citation type="submission" date="2023-06" db="EMBL/GenBank/DDBJ databases">
        <authorList>
            <person name="Kurt Z."/>
        </authorList>
    </citation>
    <scope>NUCLEOTIDE SEQUENCE</scope>
</reference>
<dbReference type="AlphaFoldDB" id="A0AA86NLD4"/>
<dbReference type="EMBL" id="CATOUU010000218">
    <property type="protein sequence ID" value="CAI9921254.1"/>
    <property type="molecule type" value="Genomic_DNA"/>
</dbReference>
<proteinExistence type="predicted"/>
<evidence type="ECO:0000313" key="1">
    <source>
        <dbReference type="EMBL" id="CAI9921254.1"/>
    </source>
</evidence>
<evidence type="ECO:0000313" key="2">
    <source>
        <dbReference type="EMBL" id="CAL6088824.1"/>
    </source>
</evidence>
<name>A0AA86NLD4_9EUKA</name>
<sequence length="106" mass="12583">MKLYQKNVSVNRYSIKIIPKQPIQERLPSSHTSQLGELLKSQIFYNLAKLSEGSRASEFIQVFNLVWLSESYFGDQIRQRSENIDFQKFTYIIKNINIYNNRYQNA</sequence>
<organism evidence="1">
    <name type="scientific">Hexamita inflata</name>
    <dbReference type="NCBI Taxonomy" id="28002"/>
    <lineage>
        <taxon>Eukaryota</taxon>
        <taxon>Metamonada</taxon>
        <taxon>Diplomonadida</taxon>
        <taxon>Hexamitidae</taxon>
        <taxon>Hexamitinae</taxon>
        <taxon>Hexamita</taxon>
    </lineage>
</organism>
<keyword evidence="3" id="KW-1185">Reference proteome</keyword>
<dbReference type="Proteomes" id="UP001642409">
    <property type="component" value="Unassembled WGS sequence"/>
</dbReference>
<dbReference type="EMBL" id="CAXDID020000411">
    <property type="protein sequence ID" value="CAL6088824.1"/>
    <property type="molecule type" value="Genomic_DNA"/>
</dbReference>
<reference evidence="2 3" key="2">
    <citation type="submission" date="2024-07" db="EMBL/GenBank/DDBJ databases">
        <authorList>
            <person name="Akdeniz Z."/>
        </authorList>
    </citation>
    <scope>NUCLEOTIDE SEQUENCE [LARGE SCALE GENOMIC DNA]</scope>
</reference>
<evidence type="ECO:0000313" key="3">
    <source>
        <dbReference type="Proteomes" id="UP001642409"/>
    </source>
</evidence>
<accession>A0AA86NLD4</accession>
<protein>
    <submittedName>
        <fullName evidence="2">Hypothetical_protein</fullName>
    </submittedName>
</protein>
<gene>
    <name evidence="2" type="ORF">HINF_LOCUS64313</name>
    <name evidence="1" type="ORF">HINF_LOCUS8899</name>
</gene>